<evidence type="ECO:0000256" key="6">
    <source>
        <dbReference type="SAM" id="SignalP"/>
    </source>
</evidence>
<proteinExistence type="predicted"/>
<dbReference type="PROSITE" id="PS52015">
    <property type="entry name" value="TONB_CTD"/>
    <property type="match status" value="1"/>
</dbReference>
<comment type="subcellular location">
    <subcellularLocation>
        <location evidence="1">Membrane</location>
        <topology evidence="1">Single-pass membrane protein</topology>
    </subcellularLocation>
</comment>
<evidence type="ECO:0000259" key="7">
    <source>
        <dbReference type="PROSITE" id="PS50926"/>
    </source>
</evidence>
<keyword evidence="5" id="KW-0472">Membrane</keyword>
<gene>
    <name evidence="9" type="ORF">ACFQT0_11950</name>
</gene>
<keyword evidence="10" id="KW-1185">Reference proteome</keyword>
<dbReference type="SUPFAM" id="SSF74653">
    <property type="entry name" value="TolA/TonB C-terminal domain"/>
    <property type="match status" value="1"/>
</dbReference>
<protein>
    <submittedName>
        <fullName evidence="9">Energy transducer TonB</fullName>
    </submittedName>
</protein>
<dbReference type="Gene3D" id="3.30.1150.10">
    <property type="match status" value="1"/>
</dbReference>
<dbReference type="RefSeq" id="WP_380205994.1">
    <property type="nucleotide sequence ID" value="NZ_JBHTEK010000001.1"/>
</dbReference>
<dbReference type="InterPro" id="IPR037682">
    <property type="entry name" value="TonB_C"/>
</dbReference>
<evidence type="ECO:0000256" key="2">
    <source>
        <dbReference type="ARBA" id="ARBA00022679"/>
    </source>
</evidence>
<organism evidence="9 10">
    <name type="scientific">Hymenobacter humi</name>
    <dbReference type="NCBI Taxonomy" id="1411620"/>
    <lineage>
        <taxon>Bacteria</taxon>
        <taxon>Pseudomonadati</taxon>
        <taxon>Bacteroidota</taxon>
        <taxon>Cytophagia</taxon>
        <taxon>Cytophagales</taxon>
        <taxon>Hymenobacteraceae</taxon>
        <taxon>Hymenobacter</taxon>
    </lineage>
</organism>
<feature type="domain" description="TRAM" evidence="7">
    <location>
        <begin position="84"/>
        <end position="147"/>
    </location>
</feature>
<accession>A0ABW2U3G5</accession>
<dbReference type="EMBL" id="JBHTEK010000001">
    <property type="protein sequence ID" value="MFC7668018.1"/>
    <property type="molecule type" value="Genomic_DNA"/>
</dbReference>
<feature type="chain" id="PRO_5046322000" evidence="6">
    <location>
        <begin position="21"/>
        <end position="204"/>
    </location>
</feature>
<evidence type="ECO:0000256" key="5">
    <source>
        <dbReference type="ARBA" id="ARBA00023136"/>
    </source>
</evidence>
<reference evidence="10" key="1">
    <citation type="journal article" date="2019" name="Int. J. Syst. Evol. Microbiol.">
        <title>The Global Catalogue of Microorganisms (GCM) 10K type strain sequencing project: providing services to taxonomists for standard genome sequencing and annotation.</title>
        <authorList>
            <consortium name="The Broad Institute Genomics Platform"/>
            <consortium name="The Broad Institute Genome Sequencing Center for Infectious Disease"/>
            <person name="Wu L."/>
            <person name="Ma J."/>
        </authorList>
    </citation>
    <scope>NUCLEOTIDE SEQUENCE [LARGE SCALE GENOMIC DNA]</scope>
    <source>
        <strain evidence="10">JCM 19635</strain>
    </source>
</reference>
<keyword evidence="4" id="KW-1133">Transmembrane helix</keyword>
<dbReference type="Pfam" id="PF03544">
    <property type="entry name" value="TonB_C"/>
    <property type="match status" value="1"/>
</dbReference>
<evidence type="ECO:0000259" key="8">
    <source>
        <dbReference type="PROSITE" id="PS52015"/>
    </source>
</evidence>
<dbReference type="NCBIfam" id="TIGR01352">
    <property type="entry name" value="tonB_Cterm"/>
    <property type="match status" value="1"/>
</dbReference>
<evidence type="ECO:0000256" key="3">
    <source>
        <dbReference type="ARBA" id="ARBA00022692"/>
    </source>
</evidence>
<evidence type="ECO:0000313" key="9">
    <source>
        <dbReference type="EMBL" id="MFC7668018.1"/>
    </source>
</evidence>
<feature type="domain" description="TonB C-terminal" evidence="8">
    <location>
        <begin position="88"/>
        <end position="185"/>
    </location>
</feature>
<sequence>MLRLILCAFLSAILFHPLLAQGQSQRGKLKDKKPVGVWEYYDGKDLGLRFDYDSGRAQYVRPDTSRYLVQIDGRWQLVHPSRAPRLIGSKSEVLSVLQRRLRYPMGDMRARTSGTVIVTVKIDEKGNVVDGKVTNASSTTLGNEVIRALEPVSLSFLPAIYQGKPVPFQVAFVVRFCFQSENANGLASKNRLHCSHRRPVTLVI</sequence>
<keyword evidence="3" id="KW-0812">Transmembrane</keyword>
<dbReference type="PROSITE" id="PS50926">
    <property type="entry name" value="TRAM"/>
    <property type="match status" value="1"/>
</dbReference>
<keyword evidence="2" id="KW-0808">Transferase</keyword>
<dbReference type="InterPro" id="IPR006260">
    <property type="entry name" value="TonB/TolA_C"/>
</dbReference>
<evidence type="ECO:0000256" key="4">
    <source>
        <dbReference type="ARBA" id="ARBA00022989"/>
    </source>
</evidence>
<feature type="signal peptide" evidence="6">
    <location>
        <begin position="1"/>
        <end position="20"/>
    </location>
</feature>
<evidence type="ECO:0000256" key="1">
    <source>
        <dbReference type="ARBA" id="ARBA00004167"/>
    </source>
</evidence>
<evidence type="ECO:0000313" key="10">
    <source>
        <dbReference type="Proteomes" id="UP001596513"/>
    </source>
</evidence>
<dbReference type="InterPro" id="IPR002792">
    <property type="entry name" value="TRAM_dom"/>
</dbReference>
<name>A0ABW2U3G5_9BACT</name>
<dbReference type="Proteomes" id="UP001596513">
    <property type="component" value="Unassembled WGS sequence"/>
</dbReference>
<keyword evidence="6" id="KW-0732">Signal</keyword>
<comment type="caution">
    <text evidence="9">The sequence shown here is derived from an EMBL/GenBank/DDBJ whole genome shotgun (WGS) entry which is preliminary data.</text>
</comment>